<dbReference type="PANTHER" id="PTHR25462:SF296">
    <property type="entry name" value="MEIOTIC P26, ISOFORM F"/>
    <property type="match status" value="1"/>
</dbReference>
<dbReference type="InterPro" id="IPR000315">
    <property type="entry name" value="Znf_B-box"/>
</dbReference>
<evidence type="ECO:0000313" key="4">
    <source>
        <dbReference type="Proteomes" id="UP000507470"/>
    </source>
</evidence>
<accession>A0A6J8CF15</accession>
<evidence type="ECO:0000256" key="1">
    <source>
        <dbReference type="PROSITE-ProRule" id="PRU00024"/>
    </source>
</evidence>
<feature type="domain" description="B box-type" evidence="2">
    <location>
        <begin position="12"/>
        <end position="62"/>
    </location>
</feature>
<name>A0A6J8CF15_MYTCO</name>
<sequence>MTSMLDELAIDKSKKQCSSCQDNNESKNARSWCSICEEAYCEHCEKYHKSLKVLSKHKLIYLQEIQTGNCDIQIFEVLSCEEHQDHLVEVYCTDHSKPCCTLCVTFSHRQCKNVISIKKAASGSKQSTKTSGLSERLNDHLIDLSEVIDNRNQNLADVKNSR</sequence>
<keyword evidence="1" id="KW-0862">Zinc</keyword>
<evidence type="ECO:0000313" key="3">
    <source>
        <dbReference type="EMBL" id="CAC5394281.1"/>
    </source>
</evidence>
<dbReference type="Proteomes" id="UP000507470">
    <property type="component" value="Unassembled WGS sequence"/>
</dbReference>
<dbReference type="SUPFAM" id="SSF57845">
    <property type="entry name" value="B-box zinc-binding domain"/>
    <property type="match status" value="1"/>
</dbReference>
<dbReference type="AlphaFoldDB" id="A0A6J8CF15"/>
<keyword evidence="4" id="KW-1185">Reference proteome</keyword>
<proteinExistence type="predicted"/>
<gene>
    <name evidence="3" type="ORF">MCOR_29042</name>
</gene>
<keyword evidence="1" id="KW-0863">Zinc-finger</keyword>
<keyword evidence="1" id="KW-0479">Metal-binding</keyword>
<protein>
    <recommendedName>
        <fullName evidence="2">B box-type domain-containing protein</fullName>
    </recommendedName>
</protein>
<dbReference type="GO" id="GO:0008270">
    <property type="term" value="F:zinc ion binding"/>
    <property type="evidence" value="ECO:0007669"/>
    <property type="project" value="UniProtKB-KW"/>
</dbReference>
<evidence type="ECO:0000259" key="2">
    <source>
        <dbReference type="PROSITE" id="PS50119"/>
    </source>
</evidence>
<dbReference type="SMART" id="SM00336">
    <property type="entry name" value="BBOX"/>
    <property type="match status" value="2"/>
</dbReference>
<dbReference type="Gene3D" id="4.10.830.40">
    <property type="match status" value="1"/>
</dbReference>
<organism evidence="3 4">
    <name type="scientific">Mytilus coruscus</name>
    <name type="common">Sea mussel</name>
    <dbReference type="NCBI Taxonomy" id="42192"/>
    <lineage>
        <taxon>Eukaryota</taxon>
        <taxon>Metazoa</taxon>
        <taxon>Spiralia</taxon>
        <taxon>Lophotrochozoa</taxon>
        <taxon>Mollusca</taxon>
        <taxon>Bivalvia</taxon>
        <taxon>Autobranchia</taxon>
        <taxon>Pteriomorphia</taxon>
        <taxon>Mytilida</taxon>
        <taxon>Mytiloidea</taxon>
        <taxon>Mytilidae</taxon>
        <taxon>Mytilinae</taxon>
        <taxon>Mytilus</taxon>
    </lineage>
</organism>
<dbReference type="InterPro" id="IPR047153">
    <property type="entry name" value="TRIM45/56/19-like"/>
</dbReference>
<dbReference type="OrthoDB" id="9992988at2759"/>
<reference evidence="3 4" key="1">
    <citation type="submission" date="2020-06" db="EMBL/GenBank/DDBJ databases">
        <authorList>
            <person name="Li R."/>
            <person name="Bekaert M."/>
        </authorList>
    </citation>
    <scope>NUCLEOTIDE SEQUENCE [LARGE SCALE GENOMIC DNA]</scope>
    <source>
        <strain evidence="4">wild</strain>
    </source>
</reference>
<dbReference type="Gene3D" id="3.30.160.60">
    <property type="entry name" value="Classic Zinc Finger"/>
    <property type="match status" value="1"/>
</dbReference>
<dbReference type="PANTHER" id="PTHR25462">
    <property type="entry name" value="BONUS, ISOFORM C-RELATED"/>
    <property type="match status" value="1"/>
</dbReference>
<dbReference type="PROSITE" id="PS50119">
    <property type="entry name" value="ZF_BBOX"/>
    <property type="match status" value="1"/>
</dbReference>
<dbReference type="EMBL" id="CACVKT020005268">
    <property type="protein sequence ID" value="CAC5394281.1"/>
    <property type="molecule type" value="Genomic_DNA"/>
</dbReference>